<protein>
    <recommendedName>
        <fullName evidence="2">SAM-dependent methyltransferase</fullName>
    </recommendedName>
</protein>
<dbReference type="EMBL" id="UOGE01000004">
    <property type="protein sequence ID" value="VAX16201.1"/>
    <property type="molecule type" value="Genomic_DNA"/>
</dbReference>
<sequence length="458" mass="52015">MTSDNIHPASFRDPGGFIFTKSGRLYRQINLSCRDDYDHLASSGLLEKLTSQGFLVPHEEADIALAQTGDAYKVIEPELVPFISYPYEWSFSQLKDSALLTLNVQKQSFEAGMSLKDCSAYNIQFIDGRPVLIDTLSFEKYVEGSPWVAYRQFCQHFLAPLALMSMRDVRLGRLSQLFIDGVPLDMASSLLGFGSYFRFSLLTHIHLHAKSQKRFNAKAYDTGARKMSPVSFLGLIDNLERAIEKLTWTADSEVWADYYDHTNYSEESFEDKKEIVNEYLSIISPSNVWDIGGNVGLFSRIPAKLGINTVSFDVDSAAVERNYLECKKEGDRNLLPLVLDLSNPSPGIGWEHSERESIIARAPADMVFALALIHHLAIANNVPLNKIARFFSRICSSLLVEFVPKEDSQVKRLLSTREDIFPGYNRPSFEDEFEKYFTIEKSRNIRGSARTLYLMRKK</sequence>
<evidence type="ECO:0000313" key="1">
    <source>
        <dbReference type="EMBL" id="VAX16201.1"/>
    </source>
</evidence>
<dbReference type="Gene3D" id="3.40.50.150">
    <property type="entry name" value="Vaccinia Virus protein VP39"/>
    <property type="match status" value="1"/>
</dbReference>
<name>A0A3B1BNT7_9ZZZZ</name>
<organism evidence="1">
    <name type="scientific">hydrothermal vent metagenome</name>
    <dbReference type="NCBI Taxonomy" id="652676"/>
    <lineage>
        <taxon>unclassified sequences</taxon>
        <taxon>metagenomes</taxon>
        <taxon>ecological metagenomes</taxon>
    </lineage>
</organism>
<accession>A0A3B1BNT7</accession>
<dbReference type="SUPFAM" id="SSF53335">
    <property type="entry name" value="S-adenosyl-L-methionine-dependent methyltransferases"/>
    <property type="match status" value="1"/>
</dbReference>
<dbReference type="AlphaFoldDB" id="A0A3B1BNT7"/>
<reference evidence="1" key="1">
    <citation type="submission" date="2018-06" db="EMBL/GenBank/DDBJ databases">
        <authorList>
            <person name="Zhirakovskaya E."/>
        </authorList>
    </citation>
    <scope>NUCLEOTIDE SEQUENCE</scope>
</reference>
<evidence type="ECO:0008006" key="2">
    <source>
        <dbReference type="Google" id="ProtNLM"/>
    </source>
</evidence>
<proteinExistence type="predicted"/>
<gene>
    <name evidence="1" type="ORF">MNBD_NITROSPINAE02-306</name>
</gene>
<dbReference type="InterPro" id="IPR029063">
    <property type="entry name" value="SAM-dependent_MTases_sf"/>
</dbReference>